<name>A0A7X2KKA7_LIMRT</name>
<feature type="domain" description="Acyltransferase 3" evidence="2">
    <location>
        <begin position="7"/>
        <end position="327"/>
    </location>
</feature>
<evidence type="ECO:0000259" key="2">
    <source>
        <dbReference type="Pfam" id="PF01757"/>
    </source>
</evidence>
<keyword evidence="1" id="KW-1133">Transmembrane helix</keyword>
<comment type="caution">
    <text evidence="3">The sequence shown here is derived from an EMBL/GenBank/DDBJ whole genome shotgun (WGS) entry which is preliminary data.</text>
</comment>
<dbReference type="EMBL" id="WJMX01000019">
    <property type="protein sequence ID" value="MRH80942.1"/>
    <property type="molecule type" value="Genomic_DNA"/>
</dbReference>
<keyword evidence="3" id="KW-0808">Transferase</keyword>
<feature type="transmembrane region" description="Helical" evidence="1">
    <location>
        <begin position="312"/>
        <end position="333"/>
    </location>
</feature>
<feature type="transmembrane region" description="Helical" evidence="1">
    <location>
        <begin position="208"/>
        <end position="229"/>
    </location>
</feature>
<organism evidence="3 4">
    <name type="scientific">Limosilactobacillus reuteri</name>
    <name type="common">Lactobacillus reuteri</name>
    <dbReference type="NCBI Taxonomy" id="1598"/>
    <lineage>
        <taxon>Bacteria</taxon>
        <taxon>Bacillati</taxon>
        <taxon>Bacillota</taxon>
        <taxon>Bacilli</taxon>
        <taxon>Lactobacillales</taxon>
        <taxon>Lactobacillaceae</taxon>
        <taxon>Limosilactobacillus</taxon>
    </lineage>
</organism>
<feature type="transmembrane region" description="Helical" evidence="1">
    <location>
        <begin position="241"/>
        <end position="261"/>
    </location>
</feature>
<feature type="transmembrane region" description="Helical" evidence="1">
    <location>
        <begin position="122"/>
        <end position="142"/>
    </location>
</feature>
<dbReference type="InterPro" id="IPR002656">
    <property type="entry name" value="Acyl_transf_3_dom"/>
</dbReference>
<feature type="transmembrane region" description="Helical" evidence="1">
    <location>
        <begin position="45"/>
        <end position="69"/>
    </location>
</feature>
<protein>
    <submittedName>
        <fullName evidence="3">Acyltransferase family protein</fullName>
    </submittedName>
</protein>
<evidence type="ECO:0000256" key="1">
    <source>
        <dbReference type="SAM" id="Phobius"/>
    </source>
</evidence>
<dbReference type="Proteomes" id="UP000470878">
    <property type="component" value="Unassembled WGS sequence"/>
</dbReference>
<evidence type="ECO:0000313" key="4">
    <source>
        <dbReference type="Proteomes" id="UP000470878"/>
    </source>
</evidence>
<proteinExistence type="predicted"/>
<keyword evidence="1" id="KW-0812">Transmembrane</keyword>
<feature type="transmembrane region" description="Helical" evidence="1">
    <location>
        <begin position="12"/>
        <end position="33"/>
    </location>
</feature>
<dbReference type="AlphaFoldDB" id="A0A7X2KKA7"/>
<feature type="transmembrane region" description="Helical" evidence="1">
    <location>
        <begin position="179"/>
        <end position="196"/>
    </location>
</feature>
<sequence length="359" mass="42017">MKTRDSNLELLRIVSMFLIVIHHYAIHGSAIWAQHFQASIAVTEGIYLFLLLIGKAAVIAFVLIGAYFLSEKEFKLWRIINLCITTFIYSWIIFLFLKLCKFELPSLSNYNLWFPLPLPSNYWFVIAYVYMLLLMPFMNLILQKCSKQQIILIIGLLCILWCILQFIPDNKPDNSNYDFFSTNNYFLLIYLIGGYIRKYNSRRSLTYSSLCLITSILAVIGIIIMVIYWNKSIYYDRLWGMFAVINDPFGLLIGVSLFMTFKDMTIKTNGVINYISKSMFGVYLIHDNSYVRDILWHNVINTTSLSHHPLEYIFLGLVISICIFVICICIDIIKRVVIDSLLTKRFQELTNRFLSWSRK</sequence>
<dbReference type="GO" id="GO:0016747">
    <property type="term" value="F:acyltransferase activity, transferring groups other than amino-acyl groups"/>
    <property type="evidence" value="ECO:0007669"/>
    <property type="project" value="InterPro"/>
</dbReference>
<dbReference type="RefSeq" id="WP_153703539.1">
    <property type="nucleotide sequence ID" value="NZ_WJMX01000019.1"/>
</dbReference>
<reference evidence="3 4" key="1">
    <citation type="submission" date="2019-11" db="EMBL/GenBank/DDBJ databases">
        <title>Draft genome sequence of 12 host-associated Lactobacillus reuteri rodent strains.</title>
        <authorList>
            <person name="Zhang S."/>
            <person name="Ozcam M."/>
            <person name="Van Pijkeren J.P."/>
        </authorList>
    </citation>
    <scope>NUCLEOTIDE SEQUENCE [LARGE SCALE GENOMIC DNA]</scope>
    <source>
        <strain evidence="3 4">CR</strain>
    </source>
</reference>
<evidence type="ECO:0000313" key="3">
    <source>
        <dbReference type="EMBL" id="MRH80942.1"/>
    </source>
</evidence>
<dbReference type="Pfam" id="PF01757">
    <property type="entry name" value="Acyl_transf_3"/>
    <property type="match status" value="1"/>
</dbReference>
<keyword evidence="3" id="KW-0012">Acyltransferase</keyword>
<keyword evidence="1" id="KW-0472">Membrane</keyword>
<feature type="transmembrane region" description="Helical" evidence="1">
    <location>
        <begin position="76"/>
        <end position="97"/>
    </location>
</feature>
<accession>A0A7X2KKA7</accession>
<feature type="transmembrane region" description="Helical" evidence="1">
    <location>
        <begin position="149"/>
        <end position="167"/>
    </location>
</feature>
<gene>
    <name evidence="3" type="ORF">GIX77_09230</name>
</gene>